<evidence type="ECO:0000313" key="2">
    <source>
        <dbReference type="Proteomes" id="UP000020218"/>
    </source>
</evidence>
<sequence>MPASSARTSPATCSAFAPGSAKTATCAVFLPFRLEKTVNACWLSSTRATSFRRTSEAVCSGCAALAAAALPIGGGSLLTTMSSNWATVDSRPSAFTVSWRNCSAAGGPPTCPATTCAFCRSIARCTCMAVRP</sequence>
<gene>
    <name evidence="1" type="ORF">AW08_03937</name>
</gene>
<comment type="caution">
    <text evidence="1">The sequence shown here is derived from an EMBL/GenBank/DDBJ whole genome shotgun (WGS) entry which is preliminary data.</text>
</comment>
<reference evidence="1" key="1">
    <citation type="submission" date="2014-02" db="EMBL/GenBank/DDBJ databases">
        <title>Expanding our view of genomic diversity in Candidatus Accumulibacter clades.</title>
        <authorList>
            <person name="Skennerton C.T."/>
            <person name="Barr J.J."/>
            <person name="Slater F.R."/>
            <person name="Bond P.L."/>
            <person name="Tyson G.W."/>
        </authorList>
    </citation>
    <scope>NUCLEOTIDE SEQUENCE [LARGE SCALE GENOMIC DNA]</scope>
</reference>
<accession>A0A011MM63</accession>
<organism evidence="1 2">
    <name type="scientific">Candidatus Accumulibacter adjunctus</name>
    <dbReference type="NCBI Taxonomy" id="1454001"/>
    <lineage>
        <taxon>Bacteria</taxon>
        <taxon>Pseudomonadati</taxon>
        <taxon>Pseudomonadota</taxon>
        <taxon>Betaproteobacteria</taxon>
        <taxon>Candidatus Accumulibacter</taxon>
    </lineage>
</organism>
<name>A0A011MM63_9PROT</name>
<keyword evidence="2" id="KW-1185">Reference proteome</keyword>
<dbReference type="AlphaFoldDB" id="A0A011MM63"/>
<protein>
    <submittedName>
        <fullName evidence="1">Uncharacterized protein</fullName>
    </submittedName>
</protein>
<dbReference type="EMBL" id="JFAX01000058">
    <property type="protein sequence ID" value="EXI63601.1"/>
    <property type="molecule type" value="Genomic_DNA"/>
</dbReference>
<evidence type="ECO:0000313" key="1">
    <source>
        <dbReference type="EMBL" id="EXI63601.1"/>
    </source>
</evidence>
<proteinExistence type="predicted"/>
<dbReference type="Proteomes" id="UP000020218">
    <property type="component" value="Unassembled WGS sequence"/>
</dbReference>